<dbReference type="KEGG" id="lnu:N7U66_20075"/>
<keyword evidence="3" id="KW-1185">Reference proteome</keyword>
<gene>
    <name evidence="2" type="ORF">N7U66_20075</name>
</gene>
<dbReference type="EMBL" id="CP113088">
    <property type="protein sequence ID" value="WAC02064.1"/>
    <property type="molecule type" value="Genomic_DNA"/>
</dbReference>
<evidence type="ECO:0000313" key="3">
    <source>
        <dbReference type="Proteomes" id="UP001164705"/>
    </source>
</evidence>
<name>A0A9E8MW72_9FLAO</name>
<feature type="transmembrane region" description="Helical" evidence="1">
    <location>
        <begin position="12"/>
        <end position="30"/>
    </location>
</feature>
<accession>A0A9E8MW72</accession>
<sequence>METSFKSSATNYGLYLGGILSLATILAYALKLELFTSIPFGILLFAITITFGIVSTYKAKKIQEGFITFKDAFTAYFITIMIGIAISAVISFVIFNFVDPKLPYN</sequence>
<dbReference type="InterPro" id="IPR025250">
    <property type="entry name" value="DUF4199"/>
</dbReference>
<keyword evidence="1" id="KW-0812">Transmembrane</keyword>
<feature type="transmembrane region" description="Helical" evidence="1">
    <location>
        <begin position="75"/>
        <end position="98"/>
    </location>
</feature>
<organism evidence="2 3">
    <name type="scientific">Lacinutrix neustonica</name>
    <dbReference type="NCBI Taxonomy" id="2980107"/>
    <lineage>
        <taxon>Bacteria</taxon>
        <taxon>Pseudomonadati</taxon>
        <taxon>Bacteroidota</taxon>
        <taxon>Flavobacteriia</taxon>
        <taxon>Flavobacteriales</taxon>
        <taxon>Flavobacteriaceae</taxon>
        <taxon>Lacinutrix</taxon>
    </lineage>
</organism>
<dbReference type="AlphaFoldDB" id="A0A9E8MW72"/>
<reference evidence="2" key="1">
    <citation type="submission" date="2022-11" db="EMBL/GenBank/DDBJ databases">
        <title>Lacinutrix neustonica HL-RS19T sp. nov., isolated from the surface microlayer sample of brackish Lake Shihwa.</title>
        <authorList>
            <person name="Choi J.Y."/>
            <person name="Hwang C.Y."/>
        </authorList>
    </citation>
    <scope>NUCLEOTIDE SEQUENCE</scope>
    <source>
        <strain evidence="2">HL-RS19</strain>
    </source>
</reference>
<evidence type="ECO:0000256" key="1">
    <source>
        <dbReference type="SAM" id="Phobius"/>
    </source>
</evidence>
<keyword evidence="1" id="KW-0472">Membrane</keyword>
<proteinExistence type="predicted"/>
<feature type="transmembrane region" description="Helical" evidence="1">
    <location>
        <begin position="36"/>
        <end position="54"/>
    </location>
</feature>
<evidence type="ECO:0000313" key="2">
    <source>
        <dbReference type="EMBL" id="WAC02064.1"/>
    </source>
</evidence>
<keyword evidence="1" id="KW-1133">Transmembrane helix</keyword>
<protein>
    <submittedName>
        <fullName evidence="2">DUF4199 domain-containing protein</fullName>
    </submittedName>
</protein>
<dbReference type="Proteomes" id="UP001164705">
    <property type="component" value="Chromosome"/>
</dbReference>
<dbReference type="Pfam" id="PF13858">
    <property type="entry name" value="DUF4199"/>
    <property type="match status" value="1"/>
</dbReference>